<comment type="caution">
    <text evidence="3">The sequence shown here is derived from an EMBL/GenBank/DDBJ whole genome shotgun (WGS) entry which is preliminary data.</text>
</comment>
<dbReference type="EMBL" id="CAKLBY020000231">
    <property type="protein sequence ID" value="CAK7938529.1"/>
    <property type="molecule type" value="Genomic_DNA"/>
</dbReference>
<keyword evidence="2" id="KW-0472">Membrane</keyword>
<feature type="region of interest" description="Disordered" evidence="1">
    <location>
        <begin position="283"/>
        <end position="306"/>
    </location>
</feature>
<name>A0AAV1UV12_9STRA</name>
<feature type="transmembrane region" description="Helical" evidence="2">
    <location>
        <begin position="106"/>
        <end position="131"/>
    </location>
</feature>
<reference evidence="3" key="1">
    <citation type="submission" date="2024-01" db="EMBL/GenBank/DDBJ databases">
        <authorList>
            <person name="Webb A."/>
        </authorList>
    </citation>
    <scope>NUCLEOTIDE SEQUENCE</scope>
    <source>
        <strain evidence="3">Pm1</strain>
    </source>
</reference>
<evidence type="ECO:0000256" key="2">
    <source>
        <dbReference type="SAM" id="Phobius"/>
    </source>
</evidence>
<gene>
    <name evidence="3" type="ORF">PM001_LOCUS23679</name>
</gene>
<dbReference type="Proteomes" id="UP001162060">
    <property type="component" value="Unassembled WGS sequence"/>
</dbReference>
<sequence>MQQPTPFWCVHRTICIVLFAMEQTRRVLIAASARAAKSTMEIREQDFSFSDGARERQVIEVVTKDVRTADIFNILEVIRGDEEIVREEAASWWKEAVIEEFSRQDVMLLALIAICALRVFLFVMAVSWNLIRLPMLWYNKLRKETSGDREGADTSSENVKKQLSIIRFCHLQFALLIEKLKRETREGNDGDVHHLVSSLVVPPTKDETEVTLAEILAMLRSLQKMDSSFRASEVEEHLTNIRQVVEDETAIDSGLSAAWAELQETYALFLRMRRTIAGRWTRRKTGQWRPQQERQHEQCPQEVSLRRPRRLSNREDLTDEVLYELQELTKELPQGFTADMFTSLGKAMHEQVAPSQPSLSRGQYH</sequence>
<evidence type="ECO:0000313" key="4">
    <source>
        <dbReference type="Proteomes" id="UP001162060"/>
    </source>
</evidence>
<accession>A0AAV1UV12</accession>
<dbReference type="AlphaFoldDB" id="A0AAV1UV12"/>
<evidence type="ECO:0000313" key="3">
    <source>
        <dbReference type="EMBL" id="CAK7938529.1"/>
    </source>
</evidence>
<organism evidence="3 4">
    <name type="scientific">Peronospora matthiolae</name>
    <dbReference type="NCBI Taxonomy" id="2874970"/>
    <lineage>
        <taxon>Eukaryota</taxon>
        <taxon>Sar</taxon>
        <taxon>Stramenopiles</taxon>
        <taxon>Oomycota</taxon>
        <taxon>Peronosporomycetes</taxon>
        <taxon>Peronosporales</taxon>
        <taxon>Peronosporaceae</taxon>
        <taxon>Peronospora</taxon>
    </lineage>
</organism>
<proteinExistence type="predicted"/>
<evidence type="ECO:0000256" key="1">
    <source>
        <dbReference type="SAM" id="MobiDB-lite"/>
    </source>
</evidence>
<keyword evidence="2" id="KW-1133">Transmembrane helix</keyword>
<keyword evidence="2" id="KW-0812">Transmembrane</keyword>
<protein>
    <submittedName>
        <fullName evidence="3">Uncharacterized protein</fullName>
    </submittedName>
</protein>